<protein>
    <submittedName>
        <fullName evidence="1">Uncharacterized protein</fullName>
    </submittedName>
</protein>
<sequence length="120" mass="13235">MAITDKYGLELSRLPYDEQTAQTDNMIAQLEAIDLSLLPAVQRWIALIKTANDNFKVTVVTYLKGQTEDSDTAAASIAAIPLGDALKALFTIHFAHAQVSKTDTLVNAYKELTFLVNSYR</sequence>
<name>A0ABY6CPB7_9BACT</name>
<accession>A0ABY6CPB7</accession>
<organism evidence="1 2">
    <name type="scientific">Reichenbachiella agarivorans</name>
    <dbReference type="NCBI Taxonomy" id="2979464"/>
    <lineage>
        <taxon>Bacteria</taxon>
        <taxon>Pseudomonadati</taxon>
        <taxon>Bacteroidota</taxon>
        <taxon>Cytophagia</taxon>
        <taxon>Cytophagales</taxon>
        <taxon>Reichenbachiellaceae</taxon>
        <taxon>Reichenbachiella</taxon>
    </lineage>
</organism>
<dbReference type="Proteomes" id="UP001065174">
    <property type="component" value="Chromosome"/>
</dbReference>
<dbReference type="RefSeq" id="WP_262309758.1">
    <property type="nucleotide sequence ID" value="NZ_CP106679.1"/>
</dbReference>
<proteinExistence type="predicted"/>
<evidence type="ECO:0000313" key="1">
    <source>
        <dbReference type="EMBL" id="UXP32322.1"/>
    </source>
</evidence>
<reference evidence="1" key="1">
    <citation type="submission" date="2022-09" db="EMBL/GenBank/DDBJ databases">
        <title>Comparative genomics and taxonomic characterization of three novel marine species of genus Reichenbachiella exhibiting antioxidant and polysaccharide degradation activities.</title>
        <authorList>
            <person name="Muhammad N."/>
            <person name="Lee Y.-J."/>
            <person name="Ko J."/>
            <person name="Kim S.-G."/>
        </authorList>
    </citation>
    <scope>NUCLEOTIDE SEQUENCE</scope>
    <source>
        <strain evidence="1">BKB1-1</strain>
    </source>
</reference>
<keyword evidence="2" id="KW-1185">Reference proteome</keyword>
<evidence type="ECO:0000313" key="2">
    <source>
        <dbReference type="Proteomes" id="UP001065174"/>
    </source>
</evidence>
<gene>
    <name evidence="1" type="ORF">N6H18_18445</name>
</gene>
<dbReference type="EMBL" id="CP106679">
    <property type="protein sequence ID" value="UXP32322.1"/>
    <property type="molecule type" value="Genomic_DNA"/>
</dbReference>